<proteinExistence type="predicted"/>
<dbReference type="NCBIfam" id="NF033779">
    <property type="entry name" value="Tim44_TimA_adap"/>
    <property type="match status" value="1"/>
</dbReference>
<dbReference type="SUPFAM" id="SSF54427">
    <property type="entry name" value="NTF2-like"/>
    <property type="match status" value="1"/>
</dbReference>
<dbReference type="Pfam" id="PF04280">
    <property type="entry name" value="Tim44"/>
    <property type="match status" value="1"/>
</dbReference>
<reference evidence="3" key="1">
    <citation type="submission" date="2016-10" db="EMBL/GenBank/DDBJ databases">
        <authorList>
            <person name="Varghese N."/>
            <person name="Submissions S."/>
        </authorList>
    </citation>
    <scope>NUCLEOTIDE SEQUENCE [LARGE SCALE GENOMIC DNA]</scope>
    <source>
        <strain evidence="3">JS21-1</strain>
    </source>
</reference>
<sequence length="214" mass="23115">MFYVVLLAMVAAFLALRLYSVLGKRGGHEQSLPRAAEERVAAVGQPRTVENVPDVRGATVRPFDSGAESGLRAVAAAEPGFDVTRFIDGSQAAYRMILEAFWRGDEDALADLVVPDVREAFVEAIQARRDAGHVLDNRLVTIERASIVSASVDGRAAQIAVRFDADIAAVTRDTDGNVVAGSLSDAVQTHDLWTFTRTLKSTDPNWMLADTDEA</sequence>
<dbReference type="InterPro" id="IPR016985">
    <property type="entry name" value="UCP031890_Tim44-rel"/>
</dbReference>
<dbReference type="STRING" id="1855283.SAMN05216382_0182"/>
<dbReference type="InterPro" id="IPR007379">
    <property type="entry name" value="Tim44-like_dom"/>
</dbReference>
<dbReference type="Proteomes" id="UP000199214">
    <property type="component" value="Unassembled WGS sequence"/>
</dbReference>
<organism evidence="2 3">
    <name type="scientific">Sphingomonas palmae</name>
    <dbReference type="NCBI Taxonomy" id="1855283"/>
    <lineage>
        <taxon>Bacteria</taxon>
        <taxon>Pseudomonadati</taxon>
        <taxon>Pseudomonadota</taxon>
        <taxon>Alphaproteobacteria</taxon>
        <taxon>Sphingomonadales</taxon>
        <taxon>Sphingomonadaceae</taxon>
        <taxon>Sphingomonas</taxon>
    </lineage>
</organism>
<dbReference type="AlphaFoldDB" id="A0A1H7G1G8"/>
<name>A0A1H7G1G8_9SPHN</name>
<dbReference type="PANTHER" id="PTHR41542">
    <property type="entry name" value="BLL5807 PROTEIN"/>
    <property type="match status" value="1"/>
</dbReference>
<evidence type="ECO:0000313" key="3">
    <source>
        <dbReference type="Proteomes" id="UP000199214"/>
    </source>
</evidence>
<keyword evidence="3" id="KW-1185">Reference proteome</keyword>
<dbReference type="PIRSF" id="PIRSF031890">
    <property type="entry name" value="UCP031890_transporter_Tim44"/>
    <property type="match status" value="1"/>
</dbReference>
<dbReference type="SMART" id="SM00978">
    <property type="entry name" value="Tim44"/>
    <property type="match status" value="1"/>
</dbReference>
<dbReference type="RefSeq" id="WP_143051772.1">
    <property type="nucleotide sequence ID" value="NZ_FNZZ01000001.1"/>
</dbReference>
<dbReference type="EMBL" id="FNZZ01000001">
    <property type="protein sequence ID" value="SEK32193.1"/>
    <property type="molecule type" value="Genomic_DNA"/>
</dbReference>
<feature type="domain" description="Tim44-like" evidence="1">
    <location>
        <begin position="67"/>
        <end position="213"/>
    </location>
</feature>
<evidence type="ECO:0000259" key="1">
    <source>
        <dbReference type="SMART" id="SM00978"/>
    </source>
</evidence>
<dbReference type="Gene3D" id="3.10.450.240">
    <property type="match status" value="1"/>
</dbReference>
<evidence type="ECO:0000313" key="2">
    <source>
        <dbReference type="EMBL" id="SEK32193.1"/>
    </source>
</evidence>
<accession>A0A1H7G1G8</accession>
<dbReference type="InterPro" id="IPR032710">
    <property type="entry name" value="NTF2-like_dom_sf"/>
</dbReference>
<protein>
    <submittedName>
        <fullName evidence="2">Predicted lipid-binding transport protein, Tim44 family</fullName>
    </submittedName>
</protein>
<gene>
    <name evidence="2" type="ORF">SAMN05216382_0182</name>
</gene>
<dbReference type="OrthoDB" id="9798618at2"/>
<dbReference type="PANTHER" id="PTHR41542:SF1">
    <property type="entry name" value="BLL5807 PROTEIN"/>
    <property type="match status" value="1"/>
</dbReference>